<reference evidence="1" key="1">
    <citation type="submission" date="2019-12" db="EMBL/GenBank/DDBJ databases">
        <title>High-Quality draft genome sequences of three cyanobacteria isolated from the limestone walls of the Old Cathedral of Coimbra.</title>
        <authorList>
            <person name="Tiago I."/>
            <person name="Soares F."/>
            <person name="Portugal A."/>
        </authorList>
    </citation>
    <scope>NUCLEOTIDE SEQUENCE</scope>
    <source>
        <strain evidence="1">A</strain>
    </source>
</reference>
<proteinExistence type="predicted"/>
<comment type="caution">
    <text evidence="1">The sequence shown here is derived from an EMBL/GenBank/DDBJ whole genome shotgun (WGS) entry which is preliminary data.</text>
</comment>
<sequence length="264" mass="29268">MATQRISLEALQKIRQHIKRAIVLSESENHPKPWSKTVEEPPKPESLDGLGDLFHFGSIPEETLQIPNEQGQWFISASNPGTVLMKLPGLGLKPDWRLVIYLYRMGNDGTSIMWAVPTALSRTADLQNALSTCGGRDNPPQPEGALTDVMDAIAGDGSPMSFVIASLVRREFSELGRLGKSAQWTHHRLIDGLPPQVPWQWRSEAPQDLSPKVQVFPDGKVAIEFFTCRVIAPIAVFQHVDHYGAETYRAKSLDRSVAIARQAT</sequence>
<evidence type="ECO:0000313" key="2">
    <source>
        <dbReference type="Proteomes" id="UP000646053"/>
    </source>
</evidence>
<name>A0A8J7Z112_9CYAN</name>
<gene>
    <name evidence="1" type="ORF">GS601_02480</name>
</gene>
<dbReference type="AlphaFoldDB" id="A0A8J7Z112"/>
<dbReference type="Proteomes" id="UP000646053">
    <property type="component" value="Unassembled WGS sequence"/>
</dbReference>
<accession>A0A8J7Z112</accession>
<evidence type="ECO:0000313" key="1">
    <source>
        <dbReference type="EMBL" id="NDJ16163.1"/>
    </source>
</evidence>
<organism evidence="1 2">
    <name type="scientific">Myxacorys almedinensis A</name>
    <dbReference type="NCBI Taxonomy" id="2690445"/>
    <lineage>
        <taxon>Bacteria</taxon>
        <taxon>Bacillati</taxon>
        <taxon>Cyanobacteriota</taxon>
        <taxon>Cyanophyceae</taxon>
        <taxon>Leptolyngbyales</taxon>
        <taxon>Leptolyngbyaceae</taxon>
        <taxon>Myxacorys</taxon>
        <taxon>Myxacorys almedinensis</taxon>
    </lineage>
</organism>
<protein>
    <submittedName>
        <fullName evidence="1">Uncharacterized protein</fullName>
    </submittedName>
</protein>
<dbReference type="RefSeq" id="WP_162421672.1">
    <property type="nucleotide sequence ID" value="NZ_WVIE01000002.1"/>
</dbReference>
<dbReference type="EMBL" id="WVIE01000002">
    <property type="protein sequence ID" value="NDJ16163.1"/>
    <property type="molecule type" value="Genomic_DNA"/>
</dbReference>
<keyword evidence="2" id="KW-1185">Reference proteome</keyword>